<reference evidence="1" key="1">
    <citation type="journal article" date="2014" name="Nat. Commun.">
        <title>The emerging biofuel crop Camelina sativa retains a highly undifferentiated hexaploid genome structure.</title>
        <authorList>
            <person name="Kagale S."/>
            <person name="Koh C."/>
            <person name="Nixon J."/>
            <person name="Bollina V."/>
            <person name="Clarke W.E."/>
            <person name="Tuteja R."/>
            <person name="Spillane C."/>
            <person name="Robinson S.J."/>
            <person name="Links M.G."/>
            <person name="Clarke C."/>
            <person name="Higgins E.E."/>
            <person name="Huebert T."/>
            <person name="Sharpe A.G."/>
            <person name="Parkin I.A."/>
        </authorList>
    </citation>
    <scope>NUCLEOTIDE SEQUENCE [LARGE SCALE GENOMIC DNA]</scope>
    <source>
        <strain evidence="1">cv. DH55</strain>
    </source>
</reference>
<name>A0ABM0T093_CAMSA</name>
<dbReference type="PANTHER" id="PTHR47481">
    <property type="match status" value="1"/>
</dbReference>
<reference evidence="2" key="2">
    <citation type="submission" date="2025-08" db="UniProtKB">
        <authorList>
            <consortium name="RefSeq"/>
        </authorList>
    </citation>
    <scope>IDENTIFICATION</scope>
    <source>
        <tissue evidence="2">Leaf</tissue>
    </source>
</reference>
<dbReference type="RefSeq" id="XP_010418766.1">
    <property type="nucleotide sequence ID" value="XM_010420464.1"/>
</dbReference>
<proteinExistence type="predicted"/>
<dbReference type="GeneID" id="104704358"/>
<dbReference type="Proteomes" id="UP000694864">
    <property type="component" value="Chromosome 7"/>
</dbReference>
<organism evidence="1 2">
    <name type="scientific">Camelina sativa</name>
    <name type="common">False flax</name>
    <name type="synonym">Myagrum sativum</name>
    <dbReference type="NCBI Taxonomy" id="90675"/>
    <lineage>
        <taxon>Eukaryota</taxon>
        <taxon>Viridiplantae</taxon>
        <taxon>Streptophyta</taxon>
        <taxon>Embryophyta</taxon>
        <taxon>Tracheophyta</taxon>
        <taxon>Spermatophyta</taxon>
        <taxon>Magnoliopsida</taxon>
        <taxon>eudicotyledons</taxon>
        <taxon>Gunneridae</taxon>
        <taxon>Pentapetalae</taxon>
        <taxon>rosids</taxon>
        <taxon>malvids</taxon>
        <taxon>Brassicales</taxon>
        <taxon>Brassicaceae</taxon>
        <taxon>Camelineae</taxon>
        <taxon>Camelina</taxon>
    </lineage>
</organism>
<keyword evidence="1" id="KW-1185">Reference proteome</keyword>
<dbReference type="Pfam" id="PF14223">
    <property type="entry name" value="Retrotran_gag_2"/>
    <property type="match status" value="1"/>
</dbReference>
<gene>
    <name evidence="2" type="primary">LOC104704358</name>
</gene>
<accession>A0ABM0T093</accession>
<sequence length="202" mass="22541">MAETPSVTDVLLTTDGALLTINMTNVTKLLPTNYLMWKPQVRALVTGYGLLGYLDGSTTIPPSTTTVNNVDVPNPALAIWKRQDDLLYRALLGSMSLSVQPLLSRTTSSAEIWSTLDATYAKPSRGHIQQLRDQLKVWKKADRTIDEYFQGLTTHFDTLANLGKPLDPEEQIEFILDGLSEDYRPIIDQIESRDVPPTLTYS</sequence>
<evidence type="ECO:0000313" key="1">
    <source>
        <dbReference type="Proteomes" id="UP000694864"/>
    </source>
</evidence>
<dbReference type="PANTHER" id="PTHR47481:SF22">
    <property type="entry name" value="RETROTRANSPOSON GAG DOMAIN-CONTAINING PROTEIN"/>
    <property type="match status" value="1"/>
</dbReference>
<protein>
    <submittedName>
        <fullName evidence="2">Uncharacterized protein LOC104704358</fullName>
    </submittedName>
</protein>
<evidence type="ECO:0000313" key="2">
    <source>
        <dbReference type="RefSeq" id="XP_010418766.1"/>
    </source>
</evidence>